<reference evidence="1" key="1">
    <citation type="submission" date="2023-10" db="EMBL/GenBank/DDBJ databases">
        <authorList>
            <person name="Rodriguez Cubillos JULIANA M."/>
            <person name="De Vega J."/>
        </authorList>
    </citation>
    <scope>NUCLEOTIDE SEQUENCE</scope>
</reference>
<sequence length="85" mass="9761">MQNLHKFSYLLSTVSMINHMLYHSCGNHQFMRDFVGRDKNKIEAHIYGILIRQLGSKLTNCLTVRVGVNINGRKITKKGRSGSFH</sequence>
<dbReference type="Proteomes" id="UP001177021">
    <property type="component" value="Unassembled WGS sequence"/>
</dbReference>
<keyword evidence="2" id="KW-1185">Reference proteome</keyword>
<accession>A0ACB0KPL8</accession>
<proteinExistence type="predicted"/>
<name>A0ACB0KPL8_TRIPR</name>
<dbReference type="EMBL" id="CASHSV030000311">
    <property type="protein sequence ID" value="CAJ2657869.1"/>
    <property type="molecule type" value="Genomic_DNA"/>
</dbReference>
<protein>
    <submittedName>
        <fullName evidence="1">Uncharacterized protein</fullName>
    </submittedName>
</protein>
<evidence type="ECO:0000313" key="1">
    <source>
        <dbReference type="EMBL" id="CAJ2657869.1"/>
    </source>
</evidence>
<gene>
    <name evidence="1" type="ORF">MILVUS5_LOCUS24351</name>
</gene>
<evidence type="ECO:0000313" key="2">
    <source>
        <dbReference type="Proteomes" id="UP001177021"/>
    </source>
</evidence>
<comment type="caution">
    <text evidence="1">The sequence shown here is derived from an EMBL/GenBank/DDBJ whole genome shotgun (WGS) entry which is preliminary data.</text>
</comment>
<organism evidence="1 2">
    <name type="scientific">Trifolium pratense</name>
    <name type="common">Red clover</name>
    <dbReference type="NCBI Taxonomy" id="57577"/>
    <lineage>
        <taxon>Eukaryota</taxon>
        <taxon>Viridiplantae</taxon>
        <taxon>Streptophyta</taxon>
        <taxon>Embryophyta</taxon>
        <taxon>Tracheophyta</taxon>
        <taxon>Spermatophyta</taxon>
        <taxon>Magnoliopsida</taxon>
        <taxon>eudicotyledons</taxon>
        <taxon>Gunneridae</taxon>
        <taxon>Pentapetalae</taxon>
        <taxon>rosids</taxon>
        <taxon>fabids</taxon>
        <taxon>Fabales</taxon>
        <taxon>Fabaceae</taxon>
        <taxon>Papilionoideae</taxon>
        <taxon>50 kb inversion clade</taxon>
        <taxon>NPAAA clade</taxon>
        <taxon>Hologalegina</taxon>
        <taxon>IRL clade</taxon>
        <taxon>Trifolieae</taxon>
        <taxon>Trifolium</taxon>
    </lineage>
</organism>